<reference evidence="1 3" key="1">
    <citation type="journal article" date="2017" name="Nature">
        <title>The sunflower genome provides insights into oil metabolism, flowering and Asterid evolution.</title>
        <authorList>
            <person name="Badouin H."/>
            <person name="Gouzy J."/>
            <person name="Grassa C.J."/>
            <person name="Murat F."/>
            <person name="Staton S.E."/>
            <person name="Cottret L."/>
            <person name="Lelandais-Briere C."/>
            <person name="Owens G.L."/>
            <person name="Carrere S."/>
            <person name="Mayjonade B."/>
            <person name="Legrand L."/>
            <person name="Gill N."/>
            <person name="Kane N.C."/>
            <person name="Bowers J.E."/>
            <person name="Hubner S."/>
            <person name="Bellec A."/>
            <person name="Berard A."/>
            <person name="Berges H."/>
            <person name="Blanchet N."/>
            <person name="Boniface M.C."/>
            <person name="Brunel D."/>
            <person name="Catrice O."/>
            <person name="Chaidir N."/>
            <person name="Claudel C."/>
            <person name="Donnadieu C."/>
            <person name="Faraut T."/>
            <person name="Fievet G."/>
            <person name="Helmstetter N."/>
            <person name="King M."/>
            <person name="Knapp S.J."/>
            <person name="Lai Z."/>
            <person name="Le Paslier M.C."/>
            <person name="Lippi Y."/>
            <person name="Lorenzon L."/>
            <person name="Mandel J.R."/>
            <person name="Marage G."/>
            <person name="Marchand G."/>
            <person name="Marquand E."/>
            <person name="Bret-Mestries E."/>
            <person name="Morien E."/>
            <person name="Nambeesan S."/>
            <person name="Nguyen T."/>
            <person name="Pegot-Espagnet P."/>
            <person name="Pouilly N."/>
            <person name="Raftis F."/>
            <person name="Sallet E."/>
            <person name="Schiex T."/>
            <person name="Thomas J."/>
            <person name="Vandecasteele C."/>
            <person name="Vares D."/>
            <person name="Vear F."/>
            <person name="Vautrin S."/>
            <person name="Crespi M."/>
            <person name="Mangin B."/>
            <person name="Burke J.M."/>
            <person name="Salse J."/>
            <person name="Munos S."/>
            <person name="Vincourt P."/>
            <person name="Rieseberg L.H."/>
            <person name="Langlade N.B."/>
        </authorList>
    </citation>
    <scope>NUCLEOTIDE SEQUENCE [LARGE SCALE GENOMIC DNA]</scope>
    <source>
        <strain evidence="3">cv. SF193</strain>
        <tissue evidence="1">Leaves</tissue>
    </source>
</reference>
<evidence type="ECO:0000313" key="2">
    <source>
        <dbReference type="EMBL" id="OTF92181.1"/>
    </source>
</evidence>
<reference evidence="2" key="2">
    <citation type="submission" date="2017-02" db="EMBL/GenBank/DDBJ databases">
        <title>Sunflower complete genome.</title>
        <authorList>
            <person name="Langlade N."/>
            <person name="Munos S."/>
        </authorList>
    </citation>
    <scope>NUCLEOTIDE SEQUENCE [LARGE SCALE GENOMIC DNA]</scope>
    <source>
        <tissue evidence="2">Leaves</tissue>
    </source>
</reference>
<dbReference type="Proteomes" id="UP000215914">
    <property type="component" value="Chromosome 16"/>
</dbReference>
<dbReference type="InParanoid" id="A0A251S4U1"/>
<evidence type="ECO:0000313" key="3">
    <source>
        <dbReference type="Proteomes" id="UP000215914"/>
    </source>
</evidence>
<dbReference type="EMBL" id="CM007905">
    <property type="protein sequence ID" value="OTF92181.1"/>
    <property type="molecule type" value="Genomic_DNA"/>
</dbReference>
<accession>A0A251S4U1</accession>
<organism evidence="2 3">
    <name type="scientific">Helianthus annuus</name>
    <name type="common">Common sunflower</name>
    <dbReference type="NCBI Taxonomy" id="4232"/>
    <lineage>
        <taxon>Eukaryota</taxon>
        <taxon>Viridiplantae</taxon>
        <taxon>Streptophyta</taxon>
        <taxon>Embryophyta</taxon>
        <taxon>Tracheophyta</taxon>
        <taxon>Spermatophyta</taxon>
        <taxon>Magnoliopsida</taxon>
        <taxon>eudicotyledons</taxon>
        <taxon>Gunneridae</taxon>
        <taxon>Pentapetalae</taxon>
        <taxon>asterids</taxon>
        <taxon>campanulids</taxon>
        <taxon>Asterales</taxon>
        <taxon>Asteraceae</taxon>
        <taxon>Asteroideae</taxon>
        <taxon>Heliantheae alliance</taxon>
        <taxon>Heliantheae</taxon>
        <taxon>Helianthus</taxon>
    </lineage>
</organism>
<sequence length="50" mass="5875">MVNYMLLSLEPPLPCPKGTHRTTRRRSSEHYQKYCFLILPKSTTPYTGNF</sequence>
<dbReference type="EMBL" id="MNCJ02000331">
    <property type="protein sequence ID" value="KAF5760854.1"/>
    <property type="molecule type" value="Genomic_DNA"/>
</dbReference>
<dbReference type="Gramene" id="mRNA:HanXRQr2_Chr16g0758281">
    <property type="protein sequence ID" value="mRNA:HanXRQr2_Chr16g0758281"/>
    <property type="gene ID" value="HanXRQr2_Chr16g0758281"/>
</dbReference>
<proteinExistence type="predicted"/>
<reference evidence="1" key="3">
    <citation type="submission" date="2020-06" db="EMBL/GenBank/DDBJ databases">
        <title>Helianthus annuus Genome sequencing and assembly Release 2.</title>
        <authorList>
            <person name="Gouzy J."/>
            <person name="Langlade N."/>
            <person name="Munos S."/>
        </authorList>
    </citation>
    <scope>NUCLEOTIDE SEQUENCE</scope>
    <source>
        <tissue evidence="1">Leaves</tissue>
    </source>
</reference>
<name>A0A251S4U1_HELAN</name>
<protein>
    <submittedName>
        <fullName evidence="2">Uncharacterized protein</fullName>
    </submittedName>
</protein>
<gene>
    <name evidence="2" type="ORF">HannXRQ_Chr16g0519051</name>
    <name evidence="1" type="ORF">HanXRQr2_Chr16g0758281</name>
</gene>
<evidence type="ECO:0000313" key="1">
    <source>
        <dbReference type="EMBL" id="KAF5760854.1"/>
    </source>
</evidence>
<keyword evidence="3" id="KW-1185">Reference proteome</keyword>
<dbReference type="AlphaFoldDB" id="A0A251S4U1"/>